<feature type="domain" description="Fatty acid hydroxylase" evidence="6">
    <location>
        <begin position="138"/>
        <end position="271"/>
    </location>
</feature>
<dbReference type="EMBL" id="HE580269">
    <property type="protein sequence ID" value="CCD23876.1"/>
    <property type="molecule type" value="Genomic_DNA"/>
</dbReference>
<evidence type="ECO:0000256" key="4">
    <source>
        <dbReference type="ARBA" id="ARBA00023136"/>
    </source>
</evidence>
<dbReference type="GO" id="GO:0102772">
    <property type="term" value="F:sphingolipid C4-monooxygenase activity"/>
    <property type="evidence" value="ECO:0007669"/>
    <property type="project" value="EnsemblFungi"/>
</dbReference>
<evidence type="ECO:0000256" key="5">
    <source>
        <dbReference type="SAM" id="Phobius"/>
    </source>
</evidence>
<keyword evidence="2 5" id="KW-0812">Transmembrane</keyword>
<dbReference type="AlphaFoldDB" id="G0W7W5"/>
<organism evidence="7 8">
    <name type="scientific">Naumovozyma dairenensis (strain ATCC 10597 / BCRC 20456 / CBS 421 / NBRC 0211 / NRRL Y-12639)</name>
    <name type="common">Saccharomyces dairenensis</name>
    <dbReference type="NCBI Taxonomy" id="1071378"/>
    <lineage>
        <taxon>Eukaryota</taxon>
        <taxon>Fungi</taxon>
        <taxon>Dikarya</taxon>
        <taxon>Ascomycota</taxon>
        <taxon>Saccharomycotina</taxon>
        <taxon>Saccharomycetes</taxon>
        <taxon>Saccharomycetales</taxon>
        <taxon>Saccharomycetaceae</taxon>
        <taxon>Naumovozyma</taxon>
    </lineage>
</organism>
<dbReference type="InterPro" id="IPR006694">
    <property type="entry name" value="Fatty_acid_hydroxylase"/>
</dbReference>
<dbReference type="KEGG" id="ndi:NDAI_0C02160"/>
<keyword evidence="4 5" id="KW-0472">Membrane</keyword>
<feature type="transmembrane region" description="Helical" evidence="5">
    <location>
        <begin position="91"/>
        <end position="110"/>
    </location>
</feature>
<dbReference type="GeneID" id="11496630"/>
<keyword evidence="8" id="KW-1185">Reference proteome</keyword>
<comment type="subcellular location">
    <subcellularLocation>
        <location evidence="1">Membrane</location>
    </subcellularLocation>
</comment>
<gene>
    <name evidence="7" type="primary">NDAI0C02160</name>
    <name evidence="7" type="ordered locus">NDAI_0C02160</name>
</gene>
<reference evidence="7 8" key="1">
    <citation type="journal article" date="2011" name="Proc. Natl. Acad. Sci. U.S.A.">
        <title>Evolutionary erosion of yeast sex chromosomes by mating-type switching accidents.</title>
        <authorList>
            <person name="Gordon J.L."/>
            <person name="Armisen D."/>
            <person name="Proux-Wera E."/>
            <person name="Oheigeartaigh S.S."/>
            <person name="Byrne K.P."/>
            <person name="Wolfe K.H."/>
        </authorList>
    </citation>
    <scope>NUCLEOTIDE SEQUENCE [LARGE SCALE GENOMIC DNA]</scope>
    <source>
        <strain evidence="8">ATCC 10597 / BCRC 20456 / CBS 421 / NBRC 0211 / NRRL Y-12639</strain>
    </source>
</reference>
<name>G0W7W5_NAUDC</name>
<dbReference type="GO" id="GO:0051999">
    <property type="term" value="P:mannosyl-inositol phosphorylceramide biosynthetic process"/>
    <property type="evidence" value="ECO:0007669"/>
    <property type="project" value="EnsemblFungi"/>
</dbReference>
<dbReference type="RefSeq" id="XP_003669119.1">
    <property type="nucleotide sequence ID" value="XM_003669071.1"/>
</dbReference>
<evidence type="ECO:0000256" key="1">
    <source>
        <dbReference type="ARBA" id="ARBA00004370"/>
    </source>
</evidence>
<evidence type="ECO:0000313" key="8">
    <source>
        <dbReference type="Proteomes" id="UP000000689"/>
    </source>
</evidence>
<protein>
    <recommendedName>
        <fullName evidence="6">Fatty acid hydroxylase domain-containing protein</fullName>
    </recommendedName>
</protein>
<dbReference type="Proteomes" id="UP000000689">
    <property type="component" value="Chromosome 3"/>
</dbReference>
<dbReference type="OrthoDB" id="408954at2759"/>
<dbReference type="OMA" id="WSDELMA"/>
<accession>G0W7W5</accession>
<evidence type="ECO:0000259" key="6">
    <source>
        <dbReference type="Pfam" id="PF04116"/>
    </source>
</evidence>
<dbReference type="PANTHER" id="PTHR11863">
    <property type="entry name" value="STEROL DESATURASE"/>
    <property type="match status" value="1"/>
</dbReference>
<evidence type="ECO:0000256" key="3">
    <source>
        <dbReference type="ARBA" id="ARBA00022989"/>
    </source>
</evidence>
<dbReference type="GO" id="GO:0005506">
    <property type="term" value="F:iron ion binding"/>
    <property type="evidence" value="ECO:0007669"/>
    <property type="project" value="InterPro"/>
</dbReference>
<dbReference type="InterPro" id="IPR050307">
    <property type="entry name" value="Sterol_Desaturase_Related"/>
</dbReference>
<evidence type="ECO:0000256" key="2">
    <source>
        <dbReference type="ARBA" id="ARBA00022692"/>
    </source>
</evidence>
<dbReference type="eggNOG" id="KOG0874">
    <property type="taxonomic scope" value="Eukaryota"/>
</dbReference>
<dbReference type="STRING" id="1071378.G0W7W5"/>
<sequence>MSEYVSETVTGAVKDSVNDVIRETLPLISTTRDSIFASMSDDVLALISPVISYWTFSGMFFILDHMKSAQRFKIHSLEEAEKRNRATKTHVLTHVLFQHMLQTAFGYLLIVTMDSTGTHHISQRPFYIAYAISFIKLAIAFLIIDTWQYWLHRLMHYDKRLYKNLHSVHHELYVPYAFGALFNSPLEGFLLDTLGTGIAMLITNLSAREQIILYNFATMKTVDDHCGYVLPWDPFQVLFKNNSIYHDIHHQPFGLKYNFAQPFFIFWDNLLDSNFKDFNIQDPNIQIPDNEKSFLKNKLDINKYHYFLKNRKSLKNKSKEEIEIEQEIESANSKKAN</sequence>
<dbReference type="HOGENOM" id="CLU_043293_1_1_1"/>
<keyword evidence="3 5" id="KW-1133">Transmembrane helix</keyword>
<dbReference type="GO" id="GO:0005789">
    <property type="term" value="C:endoplasmic reticulum membrane"/>
    <property type="evidence" value="ECO:0007669"/>
    <property type="project" value="EnsemblFungi"/>
</dbReference>
<proteinExistence type="predicted"/>
<feature type="transmembrane region" description="Helical" evidence="5">
    <location>
        <begin position="43"/>
        <end position="63"/>
    </location>
</feature>
<evidence type="ECO:0000313" key="7">
    <source>
        <dbReference type="EMBL" id="CCD23876.1"/>
    </source>
</evidence>
<dbReference type="GO" id="GO:0042284">
    <property type="term" value="F:sphingolipid delta-4 desaturase activity"/>
    <property type="evidence" value="ECO:0007669"/>
    <property type="project" value="EnsemblFungi"/>
</dbReference>
<dbReference type="Pfam" id="PF04116">
    <property type="entry name" value="FA_hydroxylase"/>
    <property type="match status" value="1"/>
</dbReference>
<feature type="transmembrane region" description="Helical" evidence="5">
    <location>
        <begin position="130"/>
        <end position="151"/>
    </location>
</feature>